<dbReference type="EMBL" id="FPAB01000004">
    <property type="protein sequence ID" value="SFS80781.1"/>
    <property type="molecule type" value="Genomic_DNA"/>
</dbReference>
<dbReference type="GO" id="GO:0005524">
    <property type="term" value="F:ATP binding"/>
    <property type="evidence" value="ECO:0007669"/>
    <property type="project" value="UniProtKB-KW"/>
</dbReference>
<protein>
    <submittedName>
        <fullName evidence="5">AAA ATPase domain-containing protein</fullName>
    </submittedName>
</protein>
<feature type="domain" description="Orc1-like AAA ATPase" evidence="4">
    <location>
        <begin position="12"/>
        <end position="173"/>
    </location>
</feature>
<dbReference type="GO" id="GO:0004016">
    <property type="term" value="F:adenylate cyclase activity"/>
    <property type="evidence" value="ECO:0007669"/>
    <property type="project" value="TreeGrafter"/>
</dbReference>
<sequence length="639" mass="67448">MFDYGAAVDPTPLIGREHPAGVLRSAVARARDSHGGLILVTGEAGIGKTTLVAGAAEEARRGGALVLGGSCWEAAGTPGYWPWTQVLRALRRAEPGTVLDGPLAALLGDPHTGTAPEADAFALHDAVTSALVAAAQHRPVLVVLDDLHWADGASLRLLEFAARHTWFERLLLIGVHRDTGPEGPPAVSAPATTLALTGLSRDETGALLARTTGEAPDAALIDATHRRTGGNPFFIEQTAALGEITPGVRDALHRRLALLSAPVTALLGHAAVLGREFGLPLLAAVSGTHPAEAAALLRQAVTARLLTPPTGDRYGFAHDLVREVLYEALPAAHARDRHAAAVRALGDGAPPAERARHARLAGDTLPPADRLDILQAAAADATNRLAHEEATGHLRHAHRLARAGDDARARVLTGLRYGESVRDWDVLRRTADEARELDDPGLLARVALSLYRVEGEEHRPFQAEMLLAATRALTRAGQVAAPGPAGSWAELERLARKVALQAAVRARRGATTRRSRSACWPATTRSGPPSTPPNARYSPGRSWPWPGAPATSTPSTSAWRCAGWPWWNWAIPATPRSCGSSRRSAGGADCPGTGCRCTRTRPSGRRCAVTSRSPTGSGGGCGSWRRRRRRSASRSPTPI</sequence>
<dbReference type="SUPFAM" id="SSF52540">
    <property type="entry name" value="P-loop containing nucleoside triphosphate hydrolases"/>
    <property type="match status" value="1"/>
</dbReference>
<evidence type="ECO:0000313" key="6">
    <source>
        <dbReference type="Proteomes" id="UP000198873"/>
    </source>
</evidence>
<reference evidence="6" key="1">
    <citation type="submission" date="2016-10" db="EMBL/GenBank/DDBJ databases">
        <authorList>
            <person name="Varghese N."/>
            <person name="Submissions S."/>
        </authorList>
    </citation>
    <scope>NUCLEOTIDE SEQUENCE [LARGE SCALE GENOMIC DNA]</scope>
    <source>
        <strain evidence="6">CGMCC 4.7047</strain>
    </source>
</reference>
<keyword evidence="1" id="KW-0547">Nucleotide-binding</keyword>
<feature type="compositionally biased region" description="Low complexity" evidence="3">
    <location>
        <begin position="577"/>
        <end position="588"/>
    </location>
</feature>
<keyword evidence="2" id="KW-0067">ATP-binding</keyword>
<dbReference type="STRING" id="1176198.SAMN05444716_104170"/>
<dbReference type="InterPro" id="IPR041664">
    <property type="entry name" value="AAA_16"/>
</dbReference>
<feature type="compositionally biased region" description="Basic residues" evidence="3">
    <location>
        <begin position="506"/>
        <end position="516"/>
    </location>
</feature>
<evidence type="ECO:0000313" key="5">
    <source>
        <dbReference type="EMBL" id="SFS80781.1"/>
    </source>
</evidence>
<keyword evidence="6" id="KW-1185">Reference proteome</keyword>
<name>A0A1I6SV22_9ACTN</name>
<evidence type="ECO:0000259" key="4">
    <source>
        <dbReference type="Pfam" id="PF13191"/>
    </source>
</evidence>
<dbReference type="Pfam" id="PF13191">
    <property type="entry name" value="AAA_16"/>
    <property type="match status" value="1"/>
</dbReference>
<proteinExistence type="predicted"/>
<feature type="region of interest" description="Disordered" evidence="3">
    <location>
        <begin position="506"/>
        <end position="557"/>
    </location>
</feature>
<feature type="region of interest" description="Disordered" evidence="3">
    <location>
        <begin position="577"/>
        <end position="639"/>
    </location>
</feature>
<evidence type="ECO:0000256" key="3">
    <source>
        <dbReference type="SAM" id="MobiDB-lite"/>
    </source>
</evidence>
<evidence type="ECO:0000256" key="1">
    <source>
        <dbReference type="ARBA" id="ARBA00022741"/>
    </source>
</evidence>
<gene>
    <name evidence="5" type="ORF">SAMN05444716_104170</name>
</gene>
<accession>A0A1I6SV22</accession>
<dbReference type="PANTHER" id="PTHR16305:SF35">
    <property type="entry name" value="TRANSCRIPTIONAL ACTIVATOR DOMAIN"/>
    <property type="match status" value="1"/>
</dbReference>
<dbReference type="Proteomes" id="UP000198873">
    <property type="component" value="Unassembled WGS sequence"/>
</dbReference>
<dbReference type="GO" id="GO:0005737">
    <property type="term" value="C:cytoplasm"/>
    <property type="evidence" value="ECO:0007669"/>
    <property type="project" value="TreeGrafter"/>
</dbReference>
<organism evidence="5 6">
    <name type="scientific">Streptomyces harbinensis</name>
    <dbReference type="NCBI Taxonomy" id="1176198"/>
    <lineage>
        <taxon>Bacteria</taxon>
        <taxon>Bacillati</taxon>
        <taxon>Actinomycetota</taxon>
        <taxon>Actinomycetes</taxon>
        <taxon>Kitasatosporales</taxon>
        <taxon>Streptomycetaceae</taxon>
        <taxon>Streptomyces</taxon>
    </lineage>
</organism>
<dbReference type="PANTHER" id="PTHR16305">
    <property type="entry name" value="TESTICULAR SOLUBLE ADENYLYL CYCLASE"/>
    <property type="match status" value="1"/>
</dbReference>
<dbReference type="InterPro" id="IPR027417">
    <property type="entry name" value="P-loop_NTPase"/>
</dbReference>
<dbReference type="Gene3D" id="3.40.50.300">
    <property type="entry name" value="P-loop containing nucleotide triphosphate hydrolases"/>
    <property type="match status" value="1"/>
</dbReference>
<dbReference type="AlphaFoldDB" id="A0A1I6SV22"/>
<evidence type="ECO:0000256" key="2">
    <source>
        <dbReference type="ARBA" id="ARBA00022840"/>
    </source>
</evidence>